<dbReference type="InterPro" id="IPR056823">
    <property type="entry name" value="TEN-like_YD-shell"/>
</dbReference>
<dbReference type="Pfam" id="PF20148">
    <property type="entry name" value="DUF6531"/>
    <property type="match status" value="1"/>
</dbReference>
<feature type="domain" description="DUF4329" evidence="5">
    <location>
        <begin position="1722"/>
        <end position="1832"/>
    </location>
</feature>
<dbReference type="InterPro" id="IPR045351">
    <property type="entry name" value="DUF6531"/>
</dbReference>
<dbReference type="Proteomes" id="UP001162889">
    <property type="component" value="Unassembled WGS sequence"/>
</dbReference>
<feature type="region of interest" description="Disordered" evidence="3">
    <location>
        <begin position="1228"/>
        <end position="1254"/>
    </location>
</feature>
<evidence type="ECO:0000259" key="5">
    <source>
        <dbReference type="Pfam" id="PF14220"/>
    </source>
</evidence>
<reference evidence="8" key="1">
    <citation type="submission" date="2022-03" db="EMBL/GenBank/DDBJ databases">
        <title>Genome Encyclopedia of Bacteria and Archaea VI: Functional Genomics of Type Strains.</title>
        <authorList>
            <person name="Whitman W."/>
        </authorList>
    </citation>
    <scope>NUCLEOTIDE SEQUENCE</scope>
    <source>
        <strain evidence="8">HSC-15S17</strain>
    </source>
</reference>
<evidence type="ECO:0000313" key="8">
    <source>
        <dbReference type="EMBL" id="MCP2006314.1"/>
    </source>
</evidence>
<evidence type="ECO:0000259" key="6">
    <source>
        <dbReference type="Pfam" id="PF20148"/>
    </source>
</evidence>
<dbReference type="SUPFAM" id="SSF117281">
    <property type="entry name" value="Kelch motif"/>
    <property type="match status" value="1"/>
</dbReference>
<proteinExistence type="predicted"/>
<dbReference type="InterPro" id="IPR031325">
    <property type="entry name" value="RHS_repeat"/>
</dbReference>
<protein>
    <submittedName>
        <fullName evidence="8">RHS repeat-associated protein</fullName>
    </submittedName>
</protein>
<dbReference type="InterPro" id="IPR015915">
    <property type="entry name" value="Kelch-typ_b-propeller"/>
</dbReference>
<evidence type="ECO:0000313" key="9">
    <source>
        <dbReference type="Proteomes" id="UP001162889"/>
    </source>
</evidence>
<dbReference type="NCBIfam" id="TIGR03696">
    <property type="entry name" value="Rhs_assc_core"/>
    <property type="match status" value="1"/>
</dbReference>
<dbReference type="EMBL" id="JALJZU010000001">
    <property type="protein sequence ID" value="MCP2006314.1"/>
    <property type="molecule type" value="Genomic_DNA"/>
</dbReference>
<dbReference type="PANTHER" id="PTHR32305">
    <property type="match status" value="1"/>
</dbReference>
<feature type="domain" description="SbsA Ig-like" evidence="4">
    <location>
        <begin position="282"/>
        <end position="372"/>
    </location>
</feature>
<feature type="domain" description="DUF6531" evidence="6">
    <location>
        <begin position="760"/>
        <end position="822"/>
    </location>
</feature>
<dbReference type="NCBIfam" id="TIGR01643">
    <property type="entry name" value="YD_repeat_2x"/>
    <property type="match status" value="10"/>
</dbReference>
<organism evidence="8 9">
    <name type="scientific">Duganella violaceipulchra</name>
    <dbReference type="NCBI Taxonomy" id="2849652"/>
    <lineage>
        <taxon>Bacteria</taxon>
        <taxon>Pseudomonadati</taxon>
        <taxon>Pseudomonadota</taxon>
        <taxon>Betaproteobacteria</taxon>
        <taxon>Burkholderiales</taxon>
        <taxon>Oxalobacteraceae</taxon>
        <taxon>Telluria group</taxon>
        <taxon>Duganella</taxon>
    </lineage>
</organism>
<keyword evidence="1" id="KW-0732">Signal</keyword>
<keyword evidence="2" id="KW-0677">Repeat</keyword>
<evidence type="ECO:0000259" key="4">
    <source>
        <dbReference type="Pfam" id="PF13205"/>
    </source>
</evidence>
<evidence type="ECO:0000256" key="3">
    <source>
        <dbReference type="SAM" id="MobiDB-lite"/>
    </source>
</evidence>
<dbReference type="PRINTS" id="PR00394">
    <property type="entry name" value="RHSPROTEIN"/>
</dbReference>
<dbReference type="Pfam" id="PF13205">
    <property type="entry name" value="Big_5"/>
    <property type="match status" value="1"/>
</dbReference>
<keyword evidence="9" id="KW-1185">Reference proteome</keyword>
<evidence type="ECO:0000256" key="1">
    <source>
        <dbReference type="ARBA" id="ARBA00022729"/>
    </source>
</evidence>
<dbReference type="InterPro" id="IPR022385">
    <property type="entry name" value="Rhs_assc_core"/>
</dbReference>
<dbReference type="Gene3D" id="2.130.10.80">
    <property type="entry name" value="Galactose oxidase/kelch, beta-propeller"/>
    <property type="match status" value="1"/>
</dbReference>
<feature type="domain" description="Teneurin-like YD-shell" evidence="7">
    <location>
        <begin position="1410"/>
        <end position="1684"/>
    </location>
</feature>
<name>A0ABT1GBI9_9BURK</name>
<sequence length="1844" mass="197611">MQKRMLKAGQRLWSCMRGETHRICQLRSSLKWLLSILALWLGMANLALPGDVTSPSVAPGSMKDILMPGPATHAGQSATQLSDGNWLLLGGRDGDDNAGRSAVLFNSKTATRTALNARLAQGRSEHSATLLADGTVLVLGGIDSADAVLNIAERFNPATGQFTALGDLGLIARAGHTATVLTDASVLISGGWDQHGHLVAESEIYRPDTRKIEHFNIKLNTARTNHLAALLPSANVLLWGGLDGDRKRLDDSEEFEYSRLGFNPVTAEAAAELSRSLLPSGTPRVKDSRPAAESHYARVDEALMVRFSQRMAVDTLGNATVTLIGPNGTVPVTVVPVEKGLLLFVTPQQDLLPSSRYTLFISGARDDHGQPLPFTAVGFDTMQLAAPATPGHATGDITAEVAPVDSTAAPENAGPAPSRIEMRSARSLLGGTERQAIASAAAMGGSEAWLPNASHFKGDWRANRRSSPLQALPPLQAASGETALSGQVLTLNGLALENAILTIGGQSTRSDATGRFLLTNLTPGMQVLSIDGPGSGPRNAHYGYYQTRVDIKRQQTNVLGYTIWSARLDPAGDMALPSPTPGGMVASSPRIPGLELHIPAGTVIRDHNGKIVTKINMTAIPTDRPPFPIPGVGVPVYFTIQPGGATLASATGRMQGAQLIYPNFSAAAPGTRIDFWNYDTQAKGWYVYGQGTVTPDGKQVMPDAGVAIYEFTGAMVSLPSNAPKEGPPPGGCGGSAGGAVGSDDCNGDPNQPAPPDGCAGDPVDCATGLFLDASTDLVVADVVPLIVKRSYRPRDPASRSFGIGTNLSYDFYLVGDTYPYTYQDLILPDGGRVHYVRTSPGTGYLNAVYEHVSTPTKYLGSTIRFTTGGPWQLQLKDGSVFLFPEAEKNPFARKGAVTEIRDRYGNTTKLARDPFGRLTRVTSPSGRSLQFVYDTVGRIVEAGDNIGRVVSYEYDPGGHLVKAVDPDGNFKAYTYDTNHNMLTVRDKRGNIMVANVYDVNNRVSKQTYADGSTNLFSYGLDTAGKVARTDVTDERGIVTRMLFNAQGYTTSVTRAYGLPEQQTVAIERDPATNLMLSRTDNLGRKTSYAYDAAGNLLARTALSGSVDAATTTMSYTSDFNRLSSVTDFLSQQTTMLYDLRGNLIETRDANGNVVRQDFNSAGQLTKITDGLGRSSSLDYDLFDLASVTDSLGGIVQFRTDGAGRVRNIIDALGNQSGYEVDVQDRLTRSTDPHGGATALDFDANGNTTGLTDPKGNWHQFSFDERNAPTSNLNPLGQAEAYAYDAKHNLIQKTDRKGQITRYAYDALDRLISTTYADGSTVSNIYDPGNRIVLMKDSASGDISFDYDLRDRVTQVSTSKGKVAYTYDVNGRRASMSVAGLPTLHYDYDPGGRLTRIKQDAGAANNRIAQSISFAYDAANRRIRTVYTNGIIRSDSYDDAGQLTSITYTKADGSMLGDLLYSYDKGGRRTQVAGSLARTALPEALETTTVDAANRLITVGSQTLGYDANGNLLDDGHQIYIWNARNQLIQIKSAGGQVVASFSYDALGRRQTKTVNGIATGYVYDGVNVLQELVGLGTDNSKPSDVRAGYVSGGIDEVFAQFVGTGASAKISAYLTDALGSTIRLVDAAGDKVVDYTYDPYGKSVADAEVHNPFQYTGRENDGTGLYYYRARYYAPAFGRFISSDPIGLSGGANTYRYVGDNPLALTDPWGLSPGTPYASQVEAARQATNDVIVQSILQNQEYGGMIYKNRDGTYSYTPPRNGGSDAVDPGGPQACPAGKIPKAYYHTHGAYDRNYDSENFSPADINYANRNNIDGYVGTPNSNFKYYNHTTGRQSVLAPVGSIP</sequence>
<dbReference type="Pfam" id="PF25023">
    <property type="entry name" value="TEN_YD-shell"/>
    <property type="match status" value="1"/>
</dbReference>
<evidence type="ECO:0000259" key="7">
    <source>
        <dbReference type="Pfam" id="PF25023"/>
    </source>
</evidence>
<comment type="caution">
    <text evidence="8">The sequence shown here is derived from an EMBL/GenBank/DDBJ whole genome shotgun (WGS) entry which is preliminary data.</text>
</comment>
<dbReference type="InterPro" id="IPR006652">
    <property type="entry name" value="Kelch_1"/>
</dbReference>
<dbReference type="InterPro" id="IPR037293">
    <property type="entry name" value="Gal_Oxidase_central_sf"/>
</dbReference>
<evidence type="ECO:0000256" key="2">
    <source>
        <dbReference type="ARBA" id="ARBA00022737"/>
    </source>
</evidence>
<gene>
    <name evidence="8" type="ORF">L1274_000002</name>
</gene>
<dbReference type="InterPro" id="IPR050708">
    <property type="entry name" value="T6SS_VgrG/RHS"/>
</dbReference>
<dbReference type="InterPro" id="IPR025479">
    <property type="entry name" value="DUF4329"/>
</dbReference>
<dbReference type="Pfam" id="PF05593">
    <property type="entry name" value="RHS_repeat"/>
    <property type="match status" value="5"/>
</dbReference>
<dbReference type="SMART" id="SM00612">
    <property type="entry name" value="Kelch"/>
    <property type="match status" value="3"/>
</dbReference>
<dbReference type="Gene3D" id="2.180.10.10">
    <property type="entry name" value="RHS repeat-associated core"/>
    <property type="match status" value="3"/>
</dbReference>
<dbReference type="Gene3D" id="2.120.10.80">
    <property type="entry name" value="Kelch-type beta propeller"/>
    <property type="match status" value="1"/>
</dbReference>
<dbReference type="InterPro" id="IPR032812">
    <property type="entry name" value="SbsA_Ig"/>
</dbReference>
<dbReference type="InterPro" id="IPR006530">
    <property type="entry name" value="YD"/>
</dbReference>
<dbReference type="Pfam" id="PF14220">
    <property type="entry name" value="DUF4329"/>
    <property type="match status" value="1"/>
</dbReference>
<accession>A0ABT1GBI9</accession>
<dbReference type="PANTHER" id="PTHR32305:SF15">
    <property type="entry name" value="PROTEIN RHSA-RELATED"/>
    <property type="match status" value="1"/>
</dbReference>